<accession>A0A977L3I2</accession>
<dbReference type="EMBL" id="CP073041">
    <property type="protein sequence ID" value="UXE63785.1"/>
    <property type="molecule type" value="Genomic_DNA"/>
</dbReference>
<keyword evidence="1" id="KW-0812">Transmembrane</keyword>
<protein>
    <submittedName>
        <fullName evidence="2">Uncharacterized protein</fullName>
    </submittedName>
</protein>
<feature type="transmembrane region" description="Helical" evidence="1">
    <location>
        <begin position="52"/>
        <end position="75"/>
    </location>
</feature>
<proteinExistence type="predicted"/>
<sequence>MSFTTPVLLMIGLMASLWLISYLPWIAFIGQIGNSSLVEFLTIFGNGSPLPGLLVIGATCSFVGGVFDLFNFYVYQNSSVRGQ</sequence>
<dbReference type="Proteomes" id="UP001065613">
    <property type="component" value="Chromosome"/>
</dbReference>
<reference evidence="2" key="1">
    <citation type="submission" date="2021-04" db="EMBL/GenBank/DDBJ databases">
        <title>Genome sequence of Woronichinia naegeliana from Washington state freshwater lake bloom.</title>
        <authorList>
            <person name="Dreher T.W."/>
        </authorList>
    </citation>
    <scope>NUCLEOTIDE SEQUENCE</scope>
    <source>
        <strain evidence="2">WA131</strain>
    </source>
</reference>
<evidence type="ECO:0000313" key="2">
    <source>
        <dbReference type="EMBL" id="UXE63785.1"/>
    </source>
</evidence>
<dbReference type="KEGG" id="wna:KA717_15160"/>
<keyword evidence="1" id="KW-0472">Membrane</keyword>
<keyword evidence="1" id="KW-1133">Transmembrane helix</keyword>
<organism evidence="2">
    <name type="scientific">Woronichinia naegeliana WA131</name>
    <dbReference type="NCBI Taxonomy" id="2824559"/>
    <lineage>
        <taxon>Bacteria</taxon>
        <taxon>Bacillati</taxon>
        <taxon>Cyanobacteriota</taxon>
        <taxon>Cyanophyceae</taxon>
        <taxon>Synechococcales</taxon>
        <taxon>Coelosphaeriaceae</taxon>
        <taxon>Woronichinia</taxon>
    </lineage>
</organism>
<evidence type="ECO:0000256" key="1">
    <source>
        <dbReference type="SAM" id="Phobius"/>
    </source>
</evidence>
<feature type="transmembrane region" description="Helical" evidence="1">
    <location>
        <begin position="7"/>
        <end position="32"/>
    </location>
</feature>
<name>A0A977L3I2_9CYAN</name>
<dbReference type="AlphaFoldDB" id="A0A977L3I2"/>
<gene>
    <name evidence="2" type="ORF">KA717_15160</name>
</gene>